<feature type="compositionally biased region" description="Pro residues" evidence="6">
    <location>
        <begin position="500"/>
        <end position="517"/>
    </location>
</feature>
<evidence type="ECO:0000313" key="9">
    <source>
        <dbReference type="Proteomes" id="UP000542674"/>
    </source>
</evidence>
<dbReference type="GO" id="GO:0003677">
    <property type="term" value="F:DNA binding"/>
    <property type="evidence" value="ECO:0007669"/>
    <property type="project" value="UniProtKB-KW"/>
</dbReference>
<dbReference type="SMART" id="SM00345">
    <property type="entry name" value="HTH_GNTR"/>
    <property type="match status" value="1"/>
</dbReference>
<dbReference type="GO" id="GO:0006310">
    <property type="term" value="P:DNA recombination"/>
    <property type="evidence" value="ECO:0007669"/>
    <property type="project" value="UniProtKB-KW"/>
</dbReference>
<dbReference type="Gene3D" id="1.10.443.10">
    <property type="entry name" value="Intergrase catalytic core"/>
    <property type="match status" value="1"/>
</dbReference>
<dbReference type="Proteomes" id="UP000542674">
    <property type="component" value="Unassembled WGS sequence"/>
</dbReference>
<gene>
    <name evidence="8" type="ORF">F4559_000916</name>
</gene>
<dbReference type="Gene3D" id="1.10.150.130">
    <property type="match status" value="1"/>
</dbReference>
<keyword evidence="3" id="KW-0238">DNA-binding</keyword>
<reference evidence="8 9" key="1">
    <citation type="submission" date="2020-08" db="EMBL/GenBank/DDBJ databases">
        <title>Sequencing the genomes of 1000 actinobacteria strains.</title>
        <authorList>
            <person name="Klenk H.-P."/>
        </authorList>
    </citation>
    <scope>NUCLEOTIDE SEQUENCE [LARGE SCALE GENOMIC DNA]</scope>
    <source>
        <strain evidence="8 9">DSM 45084</strain>
    </source>
</reference>
<evidence type="ECO:0000256" key="6">
    <source>
        <dbReference type="SAM" id="MobiDB-lite"/>
    </source>
</evidence>
<dbReference type="InterPro" id="IPR050090">
    <property type="entry name" value="Tyrosine_recombinase_XerCD"/>
</dbReference>
<dbReference type="Pfam" id="PF00589">
    <property type="entry name" value="Phage_integrase"/>
    <property type="match status" value="1"/>
</dbReference>
<evidence type="ECO:0000313" key="8">
    <source>
        <dbReference type="EMBL" id="MBB4963557.1"/>
    </source>
</evidence>
<dbReference type="Gene3D" id="1.10.10.10">
    <property type="entry name" value="Winged helix-like DNA-binding domain superfamily/Winged helix DNA-binding domain"/>
    <property type="match status" value="1"/>
</dbReference>
<evidence type="ECO:0000256" key="2">
    <source>
        <dbReference type="ARBA" id="ARBA00023015"/>
    </source>
</evidence>
<dbReference type="PROSITE" id="PS51898">
    <property type="entry name" value="TYR_RECOMBINASE"/>
    <property type="match status" value="1"/>
</dbReference>
<dbReference type="InterPro" id="IPR011010">
    <property type="entry name" value="DNA_brk_join_enz"/>
</dbReference>
<comment type="caution">
    <text evidence="8">The sequence shown here is derived from an EMBL/GenBank/DDBJ whole genome shotgun (WGS) entry which is preliminary data.</text>
</comment>
<dbReference type="EMBL" id="JACHJS010000001">
    <property type="protein sequence ID" value="MBB4963557.1"/>
    <property type="molecule type" value="Genomic_DNA"/>
</dbReference>
<dbReference type="InterPro" id="IPR002104">
    <property type="entry name" value="Integrase_catalytic"/>
</dbReference>
<evidence type="ECO:0000256" key="3">
    <source>
        <dbReference type="ARBA" id="ARBA00023125"/>
    </source>
</evidence>
<evidence type="ECO:0000256" key="5">
    <source>
        <dbReference type="ARBA" id="ARBA00023172"/>
    </source>
</evidence>
<dbReference type="AlphaFoldDB" id="A0A7W7WUB0"/>
<dbReference type="GO" id="GO:0015074">
    <property type="term" value="P:DNA integration"/>
    <property type="evidence" value="ECO:0007669"/>
    <property type="project" value="InterPro"/>
</dbReference>
<dbReference type="PANTHER" id="PTHR30349">
    <property type="entry name" value="PHAGE INTEGRASE-RELATED"/>
    <property type="match status" value="1"/>
</dbReference>
<evidence type="ECO:0000256" key="4">
    <source>
        <dbReference type="ARBA" id="ARBA00023163"/>
    </source>
</evidence>
<keyword evidence="4" id="KW-0804">Transcription</keyword>
<dbReference type="SUPFAM" id="SSF46785">
    <property type="entry name" value="Winged helix' DNA-binding domain"/>
    <property type="match status" value="1"/>
</dbReference>
<dbReference type="InterPro" id="IPR013762">
    <property type="entry name" value="Integrase-like_cat_sf"/>
</dbReference>
<dbReference type="RefSeq" id="WP_184666318.1">
    <property type="nucleotide sequence ID" value="NZ_BAABAI010000034.1"/>
</dbReference>
<keyword evidence="2" id="KW-0805">Transcription regulation</keyword>
<dbReference type="CDD" id="cd00397">
    <property type="entry name" value="DNA_BRE_C"/>
    <property type="match status" value="1"/>
</dbReference>
<feature type="region of interest" description="Disordered" evidence="6">
    <location>
        <begin position="492"/>
        <end position="517"/>
    </location>
</feature>
<name>A0A7W7WUB0_9PSEU</name>
<dbReference type="InterPro" id="IPR000524">
    <property type="entry name" value="Tscrpt_reg_HTH_GntR"/>
</dbReference>
<feature type="compositionally biased region" description="Pro residues" evidence="6">
    <location>
        <begin position="193"/>
        <end position="206"/>
    </location>
</feature>
<keyword evidence="9" id="KW-1185">Reference proteome</keyword>
<evidence type="ECO:0000256" key="1">
    <source>
        <dbReference type="ARBA" id="ARBA00008857"/>
    </source>
</evidence>
<accession>A0A7W7WUB0</accession>
<evidence type="ECO:0000259" key="7">
    <source>
        <dbReference type="PROSITE" id="PS51898"/>
    </source>
</evidence>
<dbReference type="SUPFAM" id="SSF56349">
    <property type="entry name" value="DNA breaking-rejoining enzymes"/>
    <property type="match status" value="1"/>
</dbReference>
<feature type="region of interest" description="Disordered" evidence="6">
    <location>
        <begin position="186"/>
        <end position="208"/>
    </location>
</feature>
<dbReference type="PANTHER" id="PTHR30349:SF64">
    <property type="entry name" value="PROPHAGE INTEGRASE INTD-RELATED"/>
    <property type="match status" value="1"/>
</dbReference>
<feature type="domain" description="Tyr recombinase" evidence="7">
    <location>
        <begin position="199"/>
        <end position="399"/>
    </location>
</feature>
<dbReference type="InterPro" id="IPR036390">
    <property type="entry name" value="WH_DNA-bd_sf"/>
</dbReference>
<protein>
    <submittedName>
        <fullName evidence="8">Integrase</fullName>
    </submittedName>
</protein>
<dbReference type="InterPro" id="IPR010998">
    <property type="entry name" value="Integrase_recombinase_N"/>
</dbReference>
<organism evidence="8 9">
    <name type="scientific">Saccharothrix violaceirubra</name>
    <dbReference type="NCBI Taxonomy" id="413306"/>
    <lineage>
        <taxon>Bacteria</taxon>
        <taxon>Bacillati</taxon>
        <taxon>Actinomycetota</taxon>
        <taxon>Actinomycetes</taxon>
        <taxon>Pseudonocardiales</taxon>
        <taxon>Pseudonocardiaceae</taxon>
        <taxon>Saccharothrix</taxon>
    </lineage>
</organism>
<sequence>MARPPGRTRGSVDTLPSGALRVRVNAGSHPTTGKPVVLTETVPPGPDAEVLAEAARLRLLDRATRPIPTATVDHLVEHYLARTRLEQTTRESYEGNHTKHIHPLIGRLPADKVDALTLDTFYAELERCRDHCTGPVLHHTPDKHTCDLRCRPHTCKPLAAWTVRKIHYLLRGAYRLAIRHRLADHNPVTEADPPAPPAPDPQPPTPDELAAILDEATRHDPDFATLIWLAAVTGDRRGENCGLRLHHYDRARRRLTVRRAIAEGRTGTWEKDTKTHQRRHIALDADTCAVLDQHIDRARTRALAGGVDLSSDAFLFTTTPDGSRPLTPSSVTQKYRRLVTKLGLDTSLHKLRHYSATELITSGVDIRTVAGRLGHGGGGTTTLKTYAAWVNEADQRAAQTLLDRMPTRIPTTPPTTPIPTPPAESPYEVVAAREHIRITTTENLPTGTPAPTVKQIATRYGVSVGTAHRALTLLNQQGLVTGARRGVRATILRTPDDTTEPPPPAVPTPPDPTPPTAPRPLRLVITHNNTEIATLVTITDPTDYTELRRLLLQALHRRGHPPTTSGEFELTVQDPDTATTIVTFVT</sequence>
<dbReference type="GO" id="GO:0003700">
    <property type="term" value="F:DNA-binding transcription factor activity"/>
    <property type="evidence" value="ECO:0007669"/>
    <property type="project" value="InterPro"/>
</dbReference>
<proteinExistence type="inferred from homology"/>
<keyword evidence="5" id="KW-0233">DNA recombination</keyword>
<dbReference type="InterPro" id="IPR036388">
    <property type="entry name" value="WH-like_DNA-bd_sf"/>
</dbReference>
<comment type="similarity">
    <text evidence="1">Belongs to the 'phage' integrase family.</text>
</comment>